<comment type="subcellular location">
    <subcellularLocation>
        <location evidence="1">Cell inner membrane</location>
        <topology evidence="1">Single-pass membrane protein</topology>
        <orientation evidence="1">Periplasmic side</orientation>
    </subcellularLocation>
</comment>
<dbReference type="AlphaFoldDB" id="A0A4U1BBX5"/>
<accession>A0A4U1BBX5</accession>
<dbReference type="RefSeq" id="WP_136853785.1">
    <property type="nucleotide sequence ID" value="NZ_SWCI01000008.1"/>
</dbReference>
<dbReference type="SUPFAM" id="SSF48452">
    <property type="entry name" value="TPR-like"/>
    <property type="match status" value="1"/>
</dbReference>
<keyword evidence="13" id="KW-1185">Reference proteome</keyword>
<dbReference type="PROSITE" id="PS52015">
    <property type="entry name" value="TONB_CTD"/>
    <property type="match status" value="1"/>
</dbReference>
<evidence type="ECO:0000256" key="10">
    <source>
        <dbReference type="SAM" id="SignalP"/>
    </source>
</evidence>
<evidence type="ECO:0000256" key="1">
    <source>
        <dbReference type="ARBA" id="ARBA00004383"/>
    </source>
</evidence>
<evidence type="ECO:0000256" key="6">
    <source>
        <dbReference type="ARBA" id="ARBA00022692"/>
    </source>
</evidence>
<evidence type="ECO:0000256" key="5">
    <source>
        <dbReference type="ARBA" id="ARBA00022519"/>
    </source>
</evidence>
<dbReference type="Gene3D" id="1.25.40.10">
    <property type="entry name" value="Tetratricopeptide repeat domain"/>
    <property type="match status" value="1"/>
</dbReference>
<evidence type="ECO:0000256" key="4">
    <source>
        <dbReference type="ARBA" id="ARBA00022475"/>
    </source>
</evidence>
<name>A0A4U1BBX5_9GAMM</name>
<dbReference type="EMBL" id="SWCI01000008">
    <property type="protein sequence ID" value="TKB48314.1"/>
    <property type="molecule type" value="Genomic_DNA"/>
</dbReference>
<dbReference type="NCBIfam" id="TIGR01352">
    <property type="entry name" value="tonB_Cterm"/>
    <property type="match status" value="1"/>
</dbReference>
<evidence type="ECO:0000313" key="12">
    <source>
        <dbReference type="EMBL" id="TKB48314.1"/>
    </source>
</evidence>
<comment type="caution">
    <text evidence="12">The sequence shown here is derived from an EMBL/GenBank/DDBJ whole genome shotgun (WGS) entry which is preliminary data.</text>
</comment>
<dbReference type="Proteomes" id="UP000305674">
    <property type="component" value="Unassembled WGS sequence"/>
</dbReference>
<dbReference type="OrthoDB" id="1628901at2"/>
<evidence type="ECO:0000256" key="8">
    <source>
        <dbReference type="ARBA" id="ARBA00022989"/>
    </source>
</evidence>
<evidence type="ECO:0000256" key="9">
    <source>
        <dbReference type="ARBA" id="ARBA00023136"/>
    </source>
</evidence>
<dbReference type="GO" id="GO:0015031">
    <property type="term" value="P:protein transport"/>
    <property type="evidence" value="ECO:0007669"/>
    <property type="project" value="UniProtKB-KW"/>
</dbReference>
<dbReference type="InterPro" id="IPR051045">
    <property type="entry name" value="TonB-dependent_transducer"/>
</dbReference>
<feature type="domain" description="TonB C-terminal" evidence="11">
    <location>
        <begin position="255"/>
        <end position="345"/>
    </location>
</feature>
<keyword evidence="6" id="KW-0812">Transmembrane</keyword>
<evidence type="ECO:0000259" key="11">
    <source>
        <dbReference type="PROSITE" id="PS52015"/>
    </source>
</evidence>
<dbReference type="GO" id="GO:0055085">
    <property type="term" value="P:transmembrane transport"/>
    <property type="evidence" value="ECO:0007669"/>
    <property type="project" value="InterPro"/>
</dbReference>
<comment type="similarity">
    <text evidence="2">Belongs to the TonB family.</text>
</comment>
<dbReference type="SUPFAM" id="SSF74653">
    <property type="entry name" value="TolA/TonB C-terminal domain"/>
    <property type="match status" value="1"/>
</dbReference>
<keyword evidence="10" id="KW-0732">Signal</keyword>
<keyword evidence="4" id="KW-1003">Cell membrane</keyword>
<keyword evidence="9" id="KW-0472">Membrane</keyword>
<reference evidence="12 13" key="1">
    <citation type="submission" date="2019-04" db="EMBL/GenBank/DDBJ databases">
        <authorList>
            <person name="Hwang J.C."/>
        </authorList>
    </citation>
    <scope>NUCLEOTIDE SEQUENCE [LARGE SCALE GENOMIC DNA]</scope>
    <source>
        <strain evidence="12 13">IMCC35001</strain>
    </source>
</reference>
<evidence type="ECO:0000256" key="2">
    <source>
        <dbReference type="ARBA" id="ARBA00006555"/>
    </source>
</evidence>
<dbReference type="GO" id="GO:0005886">
    <property type="term" value="C:plasma membrane"/>
    <property type="evidence" value="ECO:0007669"/>
    <property type="project" value="UniProtKB-SubCell"/>
</dbReference>
<dbReference type="Pfam" id="PF03544">
    <property type="entry name" value="TonB_C"/>
    <property type="match status" value="1"/>
</dbReference>
<keyword evidence="7" id="KW-0653">Protein transport</keyword>
<dbReference type="PANTHER" id="PTHR33446:SF14">
    <property type="entry name" value="PROTEIN TONB"/>
    <property type="match status" value="1"/>
</dbReference>
<keyword evidence="5" id="KW-0997">Cell inner membrane</keyword>
<dbReference type="InterPro" id="IPR006260">
    <property type="entry name" value="TonB/TolA_C"/>
</dbReference>
<keyword evidence="8" id="KW-1133">Transmembrane helix</keyword>
<evidence type="ECO:0000313" key="13">
    <source>
        <dbReference type="Proteomes" id="UP000305674"/>
    </source>
</evidence>
<organism evidence="12 13">
    <name type="scientific">Ferrimonas sediminicola</name>
    <dbReference type="NCBI Taxonomy" id="2569538"/>
    <lineage>
        <taxon>Bacteria</taxon>
        <taxon>Pseudomonadati</taxon>
        <taxon>Pseudomonadota</taxon>
        <taxon>Gammaproteobacteria</taxon>
        <taxon>Alteromonadales</taxon>
        <taxon>Ferrimonadaceae</taxon>
        <taxon>Ferrimonas</taxon>
    </lineage>
</organism>
<dbReference type="InterPro" id="IPR011990">
    <property type="entry name" value="TPR-like_helical_dom_sf"/>
</dbReference>
<dbReference type="PANTHER" id="PTHR33446">
    <property type="entry name" value="PROTEIN TONB-RELATED"/>
    <property type="match status" value="1"/>
</dbReference>
<protein>
    <submittedName>
        <fullName evidence="12">Energy transducer TonB</fullName>
    </submittedName>
</protein>
<evidence type="ECO:0000256" key="3">
    <source>
        <dbReference type="ARBA" id="ARBA00022448"/>
    </source>
</evidence>
<evidence type="ECO:0000256" key="7">
    <source>
        <dbReference type="ARBA" id="ARBA00022927"/>
    </source>
</evidence>
<gene>
    <name evidence="12" type="ORF">FCL40_13265</name>
</gene>
<sequence>MNSGKFIAPLLLSLSLGAFAQGDAAKAYQSYLDAVEAGGGQQITQAARLAFDLGSKEYGKDSINTAKLALNLANHTRDDTEALALLQPALEVFQRSYGNNAIELLDIYLALQQHSRRADYHEEYVRISASHYGESSYTHGLMLMDLANAMTHSNPRKGHRYARMALPLVAQEKGGKTVQRAEAEFLNGLYAQGFDRTDEAIEHFETVVALFRELDYSHPYALAAHSRLVPLLEKKDRSDEATAHCLAIGQMVPWQDDIEATPLYRTPPRWPSAALKRRQEGAVVMKLTVDKQGFVSDTELLDNQGPKGFVKETKKMVSQWRYAPKFEDGKPVEAITTVRIDYKLN</sequence>
<feature type="chain" id="PRO_5020264400" evidence="10">
    <location>
        <begin position="21"/>
        <end position="345"/>
    </location>
</feature>
<dbReference type="Gene3D" id="3.30.1150.10">
    <property type="match status" value="1"/>
</dbReference>
<dbReference type="InterPro" id="IPR037682">
    <property type="entry name" value="TonB_C"/>
</dbReference>
<proteinExistence type="inferred from homology"/>
<keyword evidence="3" id="KW-0813">Transport</keyword>
<feature type="signal peptide" evidence="10">
    <location>
        <begin position="1"/>
        <end position="20"/>
    </location>
</feature>